<evidence type="ECO:0000313" key="4">
    <source>
        <dbReference type="Proteomes" id="UP001597094"/>
    </source>
</evidence>
<dbReference type="Pfam" id="PF19077">
    <property type="entry name" value="Big_13"/>
    <property type="match status" value="2"/>
</dbReference>
<dbReference type="InterPro" id="IPR041498">
    <property type="entry name" value="Big_6"/>
</dbReference>
<organism evidence="3 4">
    <name type="scientific">Pontibacter rugosus</name>
    <dbReference type="NCBI Taxonomy" id="1745966"/>
    <lineage>
        <taxon>Bacteria</taxon>
        <taxon>Pseudomonadati</taxon>
        <taxon>Bacteroidota</taxon>
        <taxon>Cytophagia</taxon>
        <taxon>Cytophagales</taxon>
        <taxon>Hymenobacteraceae</taxon>
        <taxon>Pontibacter</taxon>
    </lineage>
</organism>
<dbReference type="CDD" id="cd00063">
    <property type="entry name" value="FN3"/>
    <property type="match status" value="1"/>
</dbReference>
<dbReference type="InterPro" id="IPR026341">
    <property type="entry name" value="T9SS_type_B"/>
</dbReference>
<keyword evidence="4" id="KW-1185">Reference proteome</keyword>
<protein>
    <submittedName>
        <fullName evidence="3">Ig-like domain-containing protein</fullName>
    </submittedName>
</protein>
<gene>
    <name evidence="3" type="ORF">ACFQ2O_19350</name>
</gene>
<reference evidence="4" key="1">
    <citation type="journal article" date="2019" name="Int. J. Syst. Evol. Microbiol.">
        <title>The Global Catalogue of Microorganisms (GCM) 10K type strain sequencing project: providing services to taxonomists for standard genome sequencing and annotation.</title>
        <authorList>
            <consortium name="The Broad Institute Genomics Platform"/>
            <consortium name="The Broad Institute Genome Sequencing Center for Infectious Disease"/>
            <person name="Wu L."/>
            <person name="Ma J."/>
        </authorList>
    </citation>
    <scope>NUCLEOTIDE SEQUENCE [LARGE SCALE GENOMIC DNA]</scope>
    <source>
        <strain evidence="4">JCM 31319</strain>
    </source>
</reference>
<sequence>MSKLLLVFLLAMHTAGVTPALASLIPFSSFALATPSIEAKPSLVGAITIKWSAVQNASGYVLEKSTTGAEGSFTALKSFAASERSFRHTGLYYNQKFYYRIKATGSNEESAYSPVVSATTHKQGHEFKIMPLGDSNTEGDSSWIPTDVKTAYRDRLEELLDAAITSSQYDFVGSEKSGSSLLVDTDHAGFGGARDEDIVKLLRDGVFPFYGNTNDMRGPGGGPYLDKYNPDIILLHIGTNQVDGSAGAENDVKNILDQVDLYEQRAGKEVTVVLAKIILTAGLNNTEDLDAAAKSYNARIRAMAEERVKQGDRIVFVDMQDGANLIYKVAPDNSGPSEGDFNDNLHPNPKGYAKMAQVWFSALDKLLNVQPPAPDTQAPETTIAAKPAALENKNTASFTFTSNESGVTFQVSVDGAAFKNAVTPFALADLADGEHTLSVRAMDEAGNIDASPATFTWTIDTKAPAAPVVITPKNGAMLNIAKPALSGTAEANSTVTVTIDGKVIGTSKAASNGSWSLTPATALAQGEHNLSAKAVDAAGNSSTSSASVKFTIDSLAPETTIATGPAEYESSKEATFEFESNETNVTFQVSLNGAGYVDAETPYTIKNLSEGTQTLAVRAVDISGNTDASPVTYTWVVDTQAPAAPVITGVSEDRGPESNDNITSDNTLVILGKAEANAIVTVFKAGVTLGKTKAASNGNWEFSNESESLAEGEHTFTASATDAAGNKGPVSAGLKVQIDLTAPTAVLSSSSKAAVKEAFEITLKFSEAAYGVAAGDFSVTNGTLSNFNASDRQTYTAVITPTADGAVVVTYAAGKATDVAGNANQAASTLQRTYDATQPKVILRTDAAAIVNTPFDVIIAFDEAVTGFDAAGISLTNGTTSNFSKVNASTYTATITPAADGEVSVRVLANKAFDAAANGNEASAVLKRLYDVEHPSVVLQTEASNPTNAAFTVQVQLSEPVKNFTSDDVKSTNGTVSNLAKVNDKVYTVLVTPASNGEVTVQVPANAVQDMAANGNEASNKITRLYDASRPAVSISTDASEKINKAFVVTVDFSEAVSGFTLADFVLANATTEELQRISDQKYTAVVKPAKDGAVAVSIPANKVQDAATNGNTASNKLERLYDTTAPTGYAVKFSVDKVDADNQASISLNVTGAEIGATYTYRIVSERSGNEVKGAAQVKSASFTIPNLNLTALADGLLTVSLTLADELGNEGAVVRDQVQKLTKNVVAVSAIATINVPFKTDFKNIPLPATVEVTFSNGVKENLNVNWEAGNYNKEVPAAYVLSGELQLSQDASNTNKMPARVTVQVEPNRPPTAIGFSATSFKPDIKSGELIGSFSTTDPDDSEFTYTLVSGQGDEHNAIFEISNQNELRLKTEQGLTGVSKFSIRVRSTDPYQNSIEQIVMLTKTPYQPKDKLNFINAFSPDGDGRNDTWAVPELRYYNQVEVEVFDRSGVRLFHTTNPEEGWDGRGTSGSVKPGPYFYIIQIKDIGLVQKGVVTILN</sequence>
<evidence type="ECO:0000259" key="2">
    <source>
        <dbReference type="PROSITE" id="PS50853"/>
    </source>
</evidence>
<dbReference type="NCBIfam" id="TIGR04131">
    <property type="entry name" value="Bac_Flav_CTERM"/>
    <property type="match status" value="1"/>
</dbReference>
<dbReference type="Proteomes" id="UP001597094">
    <property type="component" value="Unassembled WGS sequence"/>
</dbReference>
<dbReference type="SUPFAM" id="SSF49265">
    <property type="entry name" value="Fibronectin type III"/>
    <property type="match status" value="1"/>
</dbReference>
<name>A0ABW3SV22_9BACT</name>
<dbReference type="EMBL" id="JBHTLD010000262">
    <property type="protein sequence ID" value="MFD1188376.1"/>
    <property type="molecule type" value="Genomic_DNA"/>
</dbReference>
<dbReference type="Gene3D" id="2.60.40.10">
    <property type="entry name" value="Immunoglobulins"/>
    <property type="match status" value="5"/>
</dbReference>
<dbReference type="InterPro" id="IPR001087">
    <property type="entry name" value="GDSL"/>
</dbReference>
<feature type="chain" id="PRO_5045654554" evidence="1">
    <location>
        <begin position="23"/>
        <end position="1501"/>
    </location>
</feature>
<feature type="domain" description="Fibronectin type-III" evidence="2">
    <location>
        <begin position="31"/>
        <end position="123"/>
    </location>
</feature>
<dbReference type="InterPro" id="IPR036116">
    <property type="entry name" value="FN3_sf"/>
</dbReference>
<dbReference type="InterPro" id="IPR044048">
    <property type="entry name" value="Big_12"/>
</dbReference>
<dbReference type="PANTHER" id="PTHR34677:SF3">
    <property type="entry name" value="BACTERIAL IG-LIKE DOMAIN-CONTAINING PROTEIN"/>
    <property type="match status" value="1"/>
</dbReference>
<keyword evidence="1" id="KW-0732">Signal</keyword>
<dbReference type="InterPro" id="IPR036514">
    <property type="entry name" value="SGNH_hydro_sf"/>
</dbReference>
<dbReference type="Pfam" id="PF07532">
    <property type="entry name" value="Big_4"/>
    <property type="match status" value="1"/>
</dbReference>
<dbReference type="NCBIfam" id="NF033510">
    <property type="entry name" value="Ca_tandemer"/>
    <property type="match status" value="2"/>
</dbReference>
<dbReference type="Pfam" id="PF00657">
    <property type="entry name" value="Lipase_GDSL"/>
    <property type="match status" value="1"/>
</dbReference>
<dbReference type="SUPFAM" id="SSF52266">
    <property type="entry name" value="SGNH hydrolase"/>
    <property type="match status" value="1"/>
</dbReference>
<dbReference type="Pfam" id="PF19078">
    <property type="entry name" value="Big_12"/>
    <property type="match status" value="4"/>
</dbReference>
<dbReference type="Pfam" id="PF17936">
    <property type="entry name" value="Big_6"/>
    <property type="match status" value="1"/>
</dbReference>
<dbReference type="RefSeq" id="WP_377531883.1">
    <property type="nucleotide sequence ID" value="NZ_JBHTLD010000262.1"/>
</dbReference>
<proteinExistence type="predicted"/>
<accession>A0ABW3SV22</accession>
<dbReference type="Pfam" id="PF13585">
    <property type="entry name" value="CHU_C"/>
    <property type="match status" value="1"/>
</dbReference>
<dbReference type="InterPro" id="IPR011081">
    <property type="entry name" value="Big_4"/>
</dbReference>
<dbReference type="PROSITE" id="PS50853">
    <property type="entry name" value="FN3"/>
    <property type="match status" value="1"/>
</dbReference>
<comment type="caution">
    <text evidence="3">The sequence shown here is derived from an EMBL/GenBank/DDBJ whole genome shotgun (WGS) entry which is preliminary data.</text>
</comment>
<evidence type="ECO:0000313" key="3">
    <source>
        <dbReference type="EMBL" id="MFD1188376.1"/>
    </source>
</evidence>
<evidence type="ECO:0000256" key="1">
    <source>
        <dbReference type="SAM" id="SignalP"/>
    </source>
</evidence>
<dbReference type="Gene3D" id="3.40.50.1110">
    <property type="entry name" value="SGNH hydrolase"/>
    <property type="match status" value="1"/>
</dbReference>
<dbReference type="InterPro" id="IPR013783">
    <property type="entry name" value="Ig-like_fold"/>
</dbReference>
<dbReference type="InterPro" id="IPR044016">
    <property type="entry name" value="Big_13"/>
</dbReference>
<dbReference type="PANTHER" id="PTHR34677">
    <property type="match status" value="1"/>
</dbReference>
<feature type="signal peptide" evidence="1">
    <location>
        <begin position="1"/>
        <end position="22"/>
    </location>
</feature>
<dbReference type="InterPro" id="IPR003961">
    <property type="entry name" value="FN3_dom"/>
</dbReference>